<evidence type="ECO:0000313" key="10">
    <source>
        <dbReference type="EMBL" id="WMW24840.1"/>
    </source>
</evidence>
<evidence type="ECO:0000256" key="1">
    <source>
        <dbReference type="ARBA" id="ARBA00008345"/>
    </source>
</evidence>
<sequence length="198" mass="21497">MKLGVIAIQGDVSEHVEALENALKQRGENGEVVTIKHKGIVPECDALVLPGGESTTLGKLLMREGIADEIRDMNAAGKPIMGTCAGLILLATAGDEQVAKTHQHLLGLMDTKVNRNAFGRQRDSFEIGLELPFLDTPYNAVFIRAPGIVETGKDVTVLAKIDDMIVAAEQGNVLALAFHPELTEDLRVHQYFLDKLFQ</sequence>
<dbReference type="RefSeq" id="WP_309310646.1">
    <property type="nucleotide sequence ID" value="NZ_CP133592.1"/>
</dbReference>
<accession>A0AA51UK13</accession>
<keyword evidence="4 7" id="KW-0315">Glutamine amidotransferase</keyword>
<evidence type="ECO:0000256" key="4">
    <source>
        <dbReference type="ARBA" id="ARBA00022962"/>
    </source>
</evidence>
<feature type="binding site" evidence="7 9">
    <location>
        <position position="115"/>
    </location>
    <ligand>
        <name>L-glutamine</name>
        <dbReference type="ChEBI" id="CHEBI:58359"/>
    </ligand>
</feature>
<evidence type="ECO:0000256" key="3">
    <source>
        <dbReference type="ARBA" id="ARBA00022898"/>
    </source>
</evidence>
<dbReference type="PROSITE" id="PS51273">
    <property type="entry name" value="GATASE_TYPE_1"/>
    <property type="match status" value="1"/>
</dbReference>
<dbReference type="PIRSF" id="PIRSF005639">
    <property type="entry name" value="Glut_amidoT_SNO"/>
    <property type="match status" value="1"/>
</dbReference>
<comment type="pathway">
    <text evidence="7">Cofactor biosynthesis; pyridoxal 5'-phosphate biosynthesis.</text>
</comment>
<evidence type="ECO:0000313" key="11">
    <source>
        <dbReference type="Proteomes" id="UP001182908"/>
    </source>
</evidence>
<dbReference type="GO" id="GO:0036381">
    <property type="term" value="F:pyridoxal 5'-phosphate synthase (glutamine hydrolysing) activity"/>
    <property type="evidence" value="ECO:0007669"/>
    <property type="project" value="UniProtKB-UniRule"/>
</dbReference>
<dbReference type="Gene3D" id="3.40.50.880">
    <property type="match status" value="1"/>
</dbReference>
<dbReference type="InterPro" id="IPR002161">
    <property type="entry name" value="PdxT/SNO"/>
</dbReference>
<dbReference type="Proteomes" id="UP001182908">
    <property type="component" value="Chromosome"/>
</dbReference>
<dbReference type="AlphaFoldDB" id="A0AA51UK13"/>
<dbReference type="NCBIfam" id="TIGR03800">
    <property type="entry name" value="PLP_synth_Pdx2"/>
    <property type="match status" value="1"/>
</dbReference>
<dbReference type="GO" id="GO:0042823">
    <property type="term" value="P:pyridoxal phosphate biosynthetic process"/>
    <property type="evidence" value="ECO:0007669"/>
    <property type="project" value="UniProtKB-UniRule"/>
</dbReference>
<protein>
    <recommendedName>
        <fullName evidence="7">Pyridoxal 5'-phosphate synthase subunit PdxT</fullName>
        <ecNumber evidence="7">4.3.3.6</ecNumber>
    </recommendedName>
    <alternativeName>
        <fullName evidence="7">Pdx2</fullName>
    </alternativeName>
    <alternativeName>
        <fullName evidence="7">Pyridoxal 5'-phosphate synthase glutaminase subunit</fullName>
        <ecNumber evidence="7">3.5.1.2</ecNumber>
    </alternativeName>
</protein>
<evidence type="ECO:0000256" key="8">
    <source>
        <dbReference type="PIRSR" id="PIRSR005639-1"/>
    </source>
</evidence>
<feature type="active site" description="Nucleophile" evidence="7 8">
    <location>
        <position position="84"/>
    </location>
</feature>
<comment type="function">
    <text evidence="7">Catalyzes the hydrolysis of glutamine to glutamate and ammonia as part of the biosynthesis of pyridoxal 5'-phosphate. The resulting ammonia molecule is channeled to the active site of PdxS.</text>
</comment>
<comment type="catalytic activity">
    <reaction evidence="7">
        <text>aldehydo-D-ribose 5-phosphate + D-glyceraldehyde 3-phosphate + L-glutamine = pyridoxal 5'-phosphate + L-glutamate + phosphate + 3 H2O + H(+)</text>
        <dbReference type="Rhea" id="RHEA:31507"/>
        <dbReference type="ChEBI" id="CHEBI:15377"/>
        <dbReference type="ChEBI" id="CHEBI:15378"/>
        <dbReference type="ChEBI" id="CHEBI:29985"/>
        <dbReference type="ChEBI" id="CHEBI:43474"/>
        <dbReference type="ChEBI" id="CHEBI:58273"/>
        <dbReference type="ChEBI" id="CHEBI:58359"/>
        <dbReference type="ChEBI" id="CHEBI:59776"/>
        <dbReference type="ChEBI" id="CHEBI:597326"/>
        <dbReference type="EC" id="4.3.3.6"/>
    </reaction>
</comment>
<feature type="active site" description="Charge relay system" evidence="7 8">
    <location>
        <position position="181"/>
    </location>
</feature>
<dbReference type="EMBL" id="CP133592">
    <property type="protein sequence ID" value="WMW24840.1"/>
    <property type="molecule type" value="Genomic_DNA"/>
</dbReference>
<feature type="binding site" evidence="7 9">
    <location>
        <begin position="143"/>
        <end position="144"/>
    </location>
    <ligand>
        <name>L-glutamine</name>
        <dbReference type="ChEBI" id="CHEBI:58359"/>
    </ligand>
</feature>
<comment type="catalytic activity">
    <reaction evidence="6 7">
        <text>L-glutamine + H2O = L-glutamate + NH4(+)</text>
        <dbReference type="Rhea" id="RHEA:15889"/>
        <dbReference type="ChEBI" id="CHEBI:15377"/>
        <dbReference type="ChEBI" id="CHEBI:28938"/>
        <dbReference type="ChEBI" id="CHEBI:29985"/>
        <dbReference type="ChEBI" id="CHEBI:58359"/>
        <dbReference type="EC" id="3.5.1.2"/>
    </reaction>
</comment>
<evidence type="ECO:0000256" key="9">
    <source>
        <dbReference type="PIRSR" id="PIRSR005639-2"/>
    </source>
</evidence>
<dbReference type="EC" id="3.5.1.2" evidence="7"/>
<keyword evidence="5 7" id="KW-0456">Lyase</keyword>
<dbReference type="CDD" id="cd01749">
    <property type="entry name" value="GATase1_PB"/>
    <property type="match status" value="1"/>
</dbReference>
<comment type="similarity">
    <text evidence="1 7">Belongs to the glutaminase PdxT/SNO family.</text>
</comment>
<dbReference type="GeneID" id="84233504"/>
<evidence type="ECO:0000256" key="5">
    <source>
        <dbReference type="ARBA" id="ARBA00023239"/>
    </source>
</evidence>
<feature type="active site" description="Charge relay system" evidence="7 8">
    <location>
        <position position="179"/>
    </location>
</feature>
<dbReference type="KEGG" id="mseb:RE474_12265"/>
<keyword evidence="3 7" id="KW-0663">Pyridoxal phosphate</keyword>
<evidence type="ECO:0000256" key="2">
    <source>
        <dbReference type="ARBA" id="ARBA00022801"/>
    </source>
</evidence>
<dbReference type="GO" id="GO:1903600">
    <property type="term" value="C:glutaminase complex"/>
    <property type="evidence" value="ECO:0007669"/>
    <property type="project" value="TreeGrafter"/>
</dbReference>
<feature type="binding site" evidence="7 9">
    <location>
        <begin position="52"/>
        <end position="54"/>
    </location>
    <ligand>
        <name>L-glutamine</name>
        <dbReference type="ChEBI" id="CHEBI:58359"/>
    </ligand>
</feature>
<gene>
    <name evidence="7 10" type="primary">pdxT</name>
    <name evidence="10" type="ORF">RE474_12265</name>
</gene>
<evidence type="ECO:0000256" key="6">
    <source>
        <dbReference type="ARBA" id="ARBA00049534"/>
    </source>
</evidence>
<dbReference type="GO" id="GO:0008614">
    <property type="term" value="P:pyridoxine metabolic process"/>
    <property type="evidence" value="ECO:0007669"/>
    <property type="project" value="TreeGrafter"/>
</dbReference>
<dbReference type="InterPro" id="IPR021196">
    <property type="entry name" value="PdxT/SNO_CS"/>
</dbReference>
<keyword evidence="11" id="KW-1185">Reference proteome</keyword>
<reference evidence="10 11" key="1">
    <citation type="submission" date="2023-08" db="EMBL/GenBank/DDBJ databases">
        <title>Methanolobus mangrovi sp. nov. and Methanolobus sediminis sp. nov, two novel methylotrophic methanogens isolated from mangrove sediments in China.</title>
        <authorList>
            <person name="Zhou J."/>
        </authorList>
    </citation>
    <scope>NUCLEOTIDE SEQUENCE [LARGE SCALE GENOMIC DNA]</scope>
    <source>
        <strain evidence="10 11">FTZ6</strain>
    </source>
</reference>
<dbReference type="PROSITE" id="PS51130">
    <property type="entry name" value="PDXT_SNO_2"/>
    <property type="match status" value="1"/>
</dbReference>
<dbReference type="PANTHER" id="PTHR31559">
    <property type="entry name" value="PYRIDOXAL 5'-PHOSPHATE SYNTHASE SUBUNIT SNO"/>
    <property type="match status" value="1"/>
</dbReference>
<dbReference type="SUPFAM" id="SSF52317">
    <property type="entry name" value="Class I glutamine amidotransferase-like"/>
    <property type="match status" value="1"/>
</dbReference>
<dbReference type="PANTHER" id="PTHR31559:SF0">
    <property type="entry name" value="PYRIDOXAL 5'-PHOSPHATE SYNTHASE SUBUNIT SNO1-RELATED"/>
    <property type="match status" value="1"/>
</dbReference>
<proteinExistence type="inferred from homology"/>
<comment type="subunit">
    <text evidence="7">In the presence of PdxS, forms a dodecamer of heterodimers. Only shows activity in the heterodimer.</text>
</comment>
<organism evidence="10 11">
    <name type="scientific">Methanolobus sediminis</name>
    <dbReference type="NCBI Taxonomy" id="3072978"/>
    <lineage>
        <taxon>Archaea</taxon>
        <taxon>Methanobacteriati</taxon>
        <taxon>Methanobacteriota</taxon>
        <taxon>Stenosarchaea group</taxon>
        <taxon>Methanomicrobia</taxon>
        <taxon>Methanosarcinales</taxon>
        <taxon>Methanosarcinaceae</taxon>
        <taxon>Methanolobus</taxon>
    </lineage>
</organism>
<evidence type="ECO:0000256" key="7">
    <source>
        <dbReference type="HAMAP-Rule" id="MF_01615"/>
    </source>
</evidence>
<dbReference type="HAMAP" id="MF_01615">
    <property type="entry name" value="PdxT"/>
    <property type="match status" value="1"/>
</dbReference>
<dbReference type="EC" id="4.3.3.6" evidence="7"/>
<dbReference type="GO" id="GO:0006543">
    <property type="term" value="P:L-glutamine catabolic process"/>
    <property type="evidence" value="ECO:0007669"/>
    <property type="project" value="UniProtKB-UniRule"/>
</dbReference>
<dbReference type="FunFam" id="3.40.50.880:FF:000041">
    <property type="entry name" value="Glutamine amidotransferase subunit pdxT, putative"/>
    <property type="match status" value="1"/>
</dbReference>
<dbReference type="InterPro" id="IPR029062">
    <property type="entry name" value="Class_I_gatase-like"/>
</dbReference>
<dbReference type="Pfam" id="PF01174">
    <property type="entry name" value="SNO"/>
    <property type="match status" value="1"/>
</dbReference>
<dbReference type="PROSITE" id="PS01236">
    <property type="entry name" value="PDXT_SNO_1"/>
    <property type="match status" value="1"/>
</dbReference>
<dbReference type="GO" id="GO:0004359">
    <property type="term" value="F:glutaminase activity"/>
    <property type="evidence" value="ECO:0007669"/>
    <property type="project" value="UniProtKB-UniRule"/>
</dbReference>
<keyword evidence="2 7" id="KW-0378">Hydrolase</keyword>
<name>A0AA51UK13_9EURY</name>
<dbReference type="GO" id="GO:0005829">
    <property type="term" value="C:cytosol"/>
    <property type="evidence" value="ECO:0007669"/>
    <property type="project" value="TreeGrafter"/>
</dbReference>